<gene>
    <name evidence="2" type="ORF">PoB_007045500</name>
</gene>
<feature type="region of interest" description="Disordered" evidence="1">
    <location>
        <begin position="61"/>
        <end position="85"/>
    </location>
</feature>
<evidence type="ECO:0000313" key="2">
    <source>
        <dbReference type="EMBL" id="GFO43950.1"/>
    </source>
</evidence>
<comment type="caution">
    <text evidence="2">The sequence shown here is derived from an EMBL/GenBank/DDBJ whole genome shotgun (WGS) entry which is preliminary data.</text>
</comment>
<reference evidence="2 3" key="1">
    <citation type="journal article" date="2021" name="Elife">
        <title>Chloroplast acquisition without the gene transfer in kleptoplastic sea slugs, Plakobranchus ocellatus.</title>
        <authorList>
            <person name="Maeda T."/>
            <person name="Takahashi S."/>
            <person name="Yoshida T."/>
            <person name="Shimamura S."/>
            <person name="Takaki Y."/>
            <person name="Nagai Y."/>
            <person name="Toyoda A."/>
            <person name="Suzuki Y."/>
            <person name="Arimoto A."/>
            <person name="Ishii H."/>
            <person name="Satoh N."/>
            <person name="Nishiyama T."/>
            <person name="Hasebe M."/>
            <person name="Maruyama T."/>
            <person name="Minagawa J."/>
            <person name="Obokata J."/>
            <person name="Shigenobu S."/>
        </authorList>
    </citation>
    <scope>NUCLEOTIDE SEQUENCE [LARGE SCALE GENOMIC DNA]</scope>
</reference>
<protein>
    <submittedName>
        <fullName evidence="2">Uncharacterized protein</fullName>
    </submittedName>
</protein>
<name>A0AAV4DIX8_9GAST</name>
<evidence type="ECO:0000313" key="3">
    <source>
        <dbReference type="Proteomes" id="UP000735302"/>
    </source>
</evidence>
<accession>A0AAV4DIX8</accession>
<proteinExistence type="predicted"/>
<dbReference type="EMBL" id="BLXT01007928">
    <property type="protein sequence ID" value="GFO43950.1"/>
    <property type="molecule type" value="Genomic_DNA"/>
</dbReference>
<keyword evidence="3" id="KW-1185">Reference proteome</keyword>
<sequence length="133" mass="14694">MRFSIVPDLRILAPKVPGLRSTSQRHHYTPPNPSLPYNRSCCLTRTSARALSPSPSLCSPSARSPCHQTQVSIPPAIPRPLDTVTNSSDSSWQDVFLVMPIQLLPPQTVTPLPRVKVARYNSLISIQQQQMLG</sequence>
<dbReference type="Proteomes" id="UP000735302">
    <property type="component" value="Unassembled WGS sequence"/>
</dbReference>
<dbReference type="AlphaFoldDB" id="A0AAV4DIX8"/>
<evidence type="ECO:0000256" key="1">
    <source>
        <dbReference type="SAM" id="MobiDB-lite"/>
    </source>
</evidence>
<organism evidence="2 3">
    <name type="scientific">Plakobranchus ocellatus</name>
    <dbReference type="NCBI Taxonomy" id="259542"/>
    <lineage>
        <taxon>Eukaryota</taxon>
        <taxon>Metazoa</taxon>
        <taxon>Spiralia</taxon>
        <taxon>Lophotrochozoa</taxon>
        <taxon>Mollusca</taxon>
        <taxon>Gastropoda</taxon>
        <taxon>Heterobranchia</taxon>
        <taxon>Euthyneura</taxon>
        <taxon>Panpulmonata</taxon>
        <taxon>Sacoglossa</taxon>
        <taxon>Placobranchoidea</taxon>
        <taxon>Plakobranchidae</taxon>
        <taxon>Plakobranchus</taxon>
    </lineage>
</organism>